<evidence type="ECO:0000313" key="2">
    <source>
        <dbReference type="Proteomes" id="UP001162087"/>
    </source>
</evidence>
<gene>
    <name evidence="1" type="primary">SKDI05G0760</name>
    <name evidence="1" type="ORF">SKDI_05G0760</name>
</gene>
<dbReference type="InterPro" id="IPR001611">
    <property type="entry name" value="Leu-rich_rpt"/>
</dbReference>
<dbReference type="GO" id="GO:0005737">
    <property type="term" value="C:cytoplasm"/>
    <property type="evidence" value="ECO:0007669"/>
    <property type="project" value="TreeGrafter"/>
</dbReference>
<dbReference type="Gene3D" id="3.80.10.10">
    <property type="entry name" value="Ribonuclease Inhibitor"/>
    <property type="match status" value="3"/>
</dbReference>
<keyword evidence="2" id="KW-1185">Reference proteome</keyword>
<proteinExistence type="predicted"/>
<dbReference type="PANTHER" id="PTHR48051:SF1">
    <property type="entry name" value="RAS SUPPRESSOR PROTEIN 1"/>
    <property type="match status" value="1"/>
</dbReference>
<accession>A0AA35JI55</accession>
<dbReference type="PROSITE" id="PS51450">
    <property type="entry name" value="LRR"/>
    <property type="match status" value="1"/>
</dbReference>
<reference evidence="1" key="1">
    <citation type="submission" date="2022-10" db="EMBL/GenBank/DDBJ databases">
        <authorList>
            <person name="Byrne P K."/>
        </authorList>
    </citation>
    <scope>NUCLEOTIDE SEQUENCE</scope>
    <source>
        <strain evidence="1">IFO1802</strain>
    </source>
</reference>
<dbReference type="Gene3D" id="2.30.30.190">
    <property type="entry name" value="CAP Gly-rich-like domain"/>
    <property type="match status" value="1"/>
</dbReference>
<dbReference type="SUPFAM" id="SSF52058">
    <property type="entry name" value="L domain-like"/>
    <property type="match status" value="1"/>
</dbReference>
<dbReference type="InterPro" id="IPR050216">
    <property type="entry name" value="LRR_domain-containing"/>
</dbReference>
<dbReference type="SUPFAM" id="SSF54236">
    <property type="entry name" value="Ubiquitin-like"/>
    <property type="match status" value="1"/>
</dbReference>
<dbReference type="PANTHER" id="PTHR48051">
    <property type="match status" value="1"/>
</dbReference>
<dbReference type="InterPro" id="IPR000938">
    <property type="entry name" value="CAP-Gly_domain"/>
</dbReference>
<name>A0AA35JI55_SACK1</name>
<dbReference type="Pfam" id="PF13516">
    <property type="entry name" value="LRR_6"/>
    <property type="match status" value="2"/>
</dbReference>
<dbReference type="InterPro" id="IPR032675">
    <property type="entry name" value="LRR_dom_sf"/>
</dbReference>
<dbReference type="Proteomes" id="UP001162087">
    <property type="component" value="Chromosome 5"/>
</dbReference>
<dbReference type="InterPro" id="IPR029071">
    <property type="entry name" value="Ubiquitin-like_domsf"/>
</dbReference>
<evidence type="ECO:0000313" key="1">
    <source>
        <dbReference type="EMBL" id="CAI4060011.1"/>
    </source>
</evidence>
<dbReference type="SMART" id="SM00364">
    <property type="entry name" value="LRR_BAC"/>
    <property type="match status" value="2"/>
</dbReference>
<dbReference type="EMBL" id="OX365900">
    <property type="protein sequence ID" value="CAI4060011.1"/>
    <property type="molecule type" value="Genomic_DNA"/>
</dbReference>
<protein>
    <submittedName>
        <fullName evidence="1">Uncharacterized protein</fullName>
    </submittedName>
</protein>
<sequence length="512" mass="58471">MSEMSTDYEIGDRLKIGGYFCTIKFIGTIKLWPSVRAYGVEWDDHSRGKHSGTVDGIKYFDVHYPNSGSFLKESKVQTPSVGRNNFYKALSEKYGSSSDSIQNLSIGSKKVESFGFEELNARNRDFKRLRKMALRDSEIAILFQNQKELDCIVQECTSVKDLDLSLNLFTNIDYLCQFVEPLRNLRTLDISQNKLLSGWEDLKKFDLSHITHLRLYSCDLCWEHVGKLFESFSALKILDLSYNRLTSVGIENLKAVTPHTLEELNISGNNLISFPRLLTDLTLKDLNISNNQISKPLGIISHSIESLDISNNDLNERCKIDDLNLAFPSLKRIHLKGNDLKFNGNIASIEDQATFYEVLARFDHVMVLNGSICDIKTRREAEMYFISKVINNELDYDVTLPRWSSLSKSHEIDTSKLKLSENEEGRQSLVLKIKVKSDEESNSGSEFLILPGFTIRYVKSIICRKLKLDILRAKLVHENCRGILNEINHNFCLISDYNVVNGDIIHVHVACE</sequence>
<dbReference type="SUPFAM" id="SSF74924">
    <property type="entry name" value="Cap-Gly domain"/>
    <property type="match status" value="1"/>
</dbReference>
<dbReference type="PROSITE" id="PS50245">
    <property type="entry name" value="CAP_GLY_2"/>
    <property type="match status" value="1"/>
</dbReference>
<dbReference type="OrthoDB" id="5273213at2759"/>
<dbReference type="PROSITE" id="PS00845">
    <property type="entry name" value="CAP_GLY_1"/>
    <property type="match status" value="1"/>
</dbReference>
<dbReference type="SMART" id="SM01052">
    <property type="entry name" value="CAP_GLY"/>
    <property type="match status" value="1"/>
</dbReference>
<organism evidence="1 2">
    <name type="scientific">Saccharomyces kudriavzevii (strain ATCC MYA-4449 / AS 2.2408 / CBS 8840 / NBRC 1802 / NCYC 2889)</name>
    <name type="common">Yeast</name>
    <dbReference type="NCBI Taxonomy" id="226230"/>
    <lineage>
        <taxon>Eukaryota</taxon>
        <taxon>Fungi</taxon>
        <taxon>Dikarya</taxon>
        <taxon>Ascomycota</taxon>
        <taxon>Saccharomycotina</taxon>
        <taxon>Saccharomycetes</taxon>
        <taxon>Saccharomycetales</taxon>
        <taxon>Saccharomycetaceae</taxon>
        <taxon>Saccharomyces</taxon>
    </lineage>
</organism>
<dbReference type="Pfam" id="PF01302">
    <property type="entry name" value="CAP_GLY"/>
    <property type="match status" value="1"/>
</dbReference>
<dbReference type="InterPro" id="IPR036859">
    <property type="entry name" value="CAP-Gly_dom_sf"/>
</dbReference>